<dbReference type="eggNOG" id="KOG1075">
    <property type="taxonomic scope" value="Eukaryota"/>
</dbReference>
<keyword evidence="2" id="KW-1185">Reference proteome</keyword>
<dbReference type="RefSeq" id="XP_009802824.1">
    <property type="nucleotide sequence ID" value="XM_009804522.1"/>
</dbReference>
<dbReference type="InterPro" id="IPR026960">
    <property type="entry name" value="RVT-Znf"/>
</dbReference>
<protein>
    <submittedName>
        <fullName evidence="3">Uncharacterized protein LOC104248290</fullName>
    </submittedName>
</protein>
<evidence type="ECO:0000313" key="2">
    <source>
        <dbReference type="Proteomes" id="UP000189701"/>
    </source>
</evidence>
<proteinExistence type="predicted"/>
<reference evidence="2" key="1">
    <citation type="journal article" date="2013" name="Genome Biol.">
        <title>Reference genomes and transcriptomes of Nicotiana sylvestris and Nicotiana tomentosiformis.</title>
        <authorList>
            <person name="Sierro N."/>
            <person name="Battey J.N."/>
            <person name="Ouadi S."/>
            <person name="Bovet L."/>
            <person name="Goepfert S."/>
            <person name="Bakaher N."/>
            <person name="Peitsch M.C."/>
            <person name="Ivanov N.V."/>
        </authorList>
    </citation>
    <scope>NUCLEOTIDE SEQUENCE [LARGE SCALE GENOMIC DNA]</scope>
</reference>
<dbReference type="AlphaFoldDB" id="A0A1U7YUD8"/>
<dbReference type="OrthoDB" id="1304927at2759"/>
<feature type="domain" description="Reverse transcriptase zinc-binding" evidence="1">
    <location>
        <begin position="58"/>
        <end position="138"/>
    </location>
</feature>
<accession>A0A1U7YUD8</accession>
<dbReference type="PANTHER" id="PTHR33116">
    <property type="entry name" value="REVERSE TRANSCRIPTASE ZINC-BINDING DOMAIN-CONTAINING PROTEIN-RELATED-RELATED"/>
    <property type="match status" value="1"/>
</dbReference>
<dbReference type="PANTHER" id="PTHR33116:SF66">
    <property type="entry name" value="REVERSE TRANSCRIPTASE ZINC-BINDING DOMAIN-CONTAINING PROTEIN"/>
    <property type="match status" value="1"/>
</dbReference>
<evidence type="ECO:0000313" key="3">
    <source>
        <dbReference type="RefSeq" id="XP_009802824.1"/>
    </source>
</evidence>
<reference evidence="3" key="2">
    <citation type="submission" date="2025-08" db="UniProtKB">
        <authorList>
            <consortium name="RefSeq"/>
        </authorList>
    </citation>
    <scope>IDENTIFICATION</scope>
    <source>
        <tissue evidence="3">Leaf</tissue>
    </source>
</reference>
<evidence type="ECO:0000259" key="1">
    <source>
        <dbReference type="Pfam" id="PF13966"/>
    </source>
</evidence>
<sequence length="233" mass="27317">MPLLYDSLKSFFGPYEAQTIGYPIALRPIRGDVTSVTRFLTVSISSQQLQDCRKKGVIKQIYLHLLGDQPRMPWKCLMFGNIARPKAKFTVWLQIQNRLLTADRLNKWGMMIETKCSLCQKAEETRDHLFVECEYTKSVMHKLMSWTQNQSIVADSWEQHVQHVIRRAKGKSKEGQLFKMLYSELVHYIWIERNRRIFEKISIGCKRIAKEIACVCCVRAPPRIADIVQKYKF</sequence>
<dbReference type="Proteomes" id="UP000189701">
    <property type="component" value="Unplaced"/>
</dbReference>
<dbReference type="Pfam" id="PF13966">
    <property type="entry name" value="zf-RVT"/>
    <property type="match status" value="1"/>
</dbReference>
<organism evidence="2 3">
    <name type="scientific">Nicotiana sylvestris</name>
    <name type="common">Wood tobacco</name>
    <name type="synonym">South American tobacco</name>
    <dbReference type="NCBI Taxonomy" id="4096"/>
    <lineage>
        <taxon>Eukaryota</taxon>
        <taxon>Viridiplantae</taxon>
        <taxon>Streptophyta</taxon>
        <taxon>Embryophyta</taxon>
        <taxon>Tracheophyta</taxon>
        <taxon>Spermatophyta</taxon>
        <taxon>Magnoliopsida</taxon>
        <taxon>eudicotyledons</taxon>
        <taxon>Gunneridae</taxon>
        <taxon>Pentapetalae</taxon>
        <taxon>asterids</taxon>
        <taxon>lamiids</taxon>
        <taxon>Solanales</taxon>
        <taxon>Solanaceae</taxon>
        <taxon>Nicotianoideae</taxon>
        <taxon>Nicotianeae</taxon>
        <taxon>Nicotiana</taxon>
    </lineage>
</organism>
<gene>
    <name evidence="3" type="primary">LOC104248290</name>
</gene>
<name>A0A1U7YUD8_NICSY</name>